<dbReference type="InterPro" id="IPR028325">
    <property type="entry name" value="VG_K_chnl"/>
</dbReference>
<dbReference type="Pfam" id="PF07885">
    <property type="entry name" value="Ion_trans_2"/>
    <property type="match status" value="1"/>
</dbReference>
<dbReference type="Gene3D" id="1.10.287.70">
    <property type="match status" value="1"/>
</dbReference>
<keyword evidence="3 8" id="KW-0812">Transmembrane</keyword>
<dbReference type="Gene3D" id="1.20.120.350">
    <property type="entry name" value="Voltage-gated potassium channels. Chain C"/>
    <property type="match status" value="1"/>
</dbReference>
<dbReference type="GO" id="GO:0005249">
    <property type="term" value="F:voltage-gated potassium channel activity"/>
    <property type="evidence" value="ECO:0007669"/>
    <property type="project" value="InterPro"/>
</dbReference>
<evidence type="ECO:0000313" key="11">
    <source>
        <dbReference type="Proteomes" id="UP000537775"/>
    </source>
</evidence>
<dbReference type="RefSeq" id="WP_184749689.1">
    <property type="nucleotide sequence ID" value="NZ_BAAAJR010000003.1"/>
</dbReference>
<comment type="caution">
    <text evidence="10">The sequence shown here is derived from an EMBL/GenBank/DDBJ whole genome shotgun (WGS) entry which is preliminary data.</text>
</comment>
<evidence type="ECO:0000256" key="8">
    <source>
        <dbReference type="SAM" id="Phobius"/>
    </source>
</evidence>
<evidence type="ECO:0000259" key="9">
    <source>
        <dbReference type="Pfam" id="PF07885"/>
    </source>
</evidence>
<dbReference type="Gene3D" id="1.20.5.110">
    <property type="match status" value="1"/>
</dbReference>
<evidence type="ECO:0000256" key="7">
    <source>
        <dbReference type="ARBA" id="ARBA00023303"/>
    </source>
</evidence>
<sequence length="246" mass="27293">MSEERWEKLTYWPLIIASVLFIVAYSWQVISVPTGMAETVTRFVMFATWAFFAVDYVVRLTIARERRRWFFRHLFDLAVVLIPAMRPLRLLKALTVIAALQRTAGAALRSRIAIYGAGAALTLIWMAALAVLEAERPAPDSNIHTFSDAFWWAFVTITTVGYGDFYPVTSWGRTVAVLLMTGGIAVVSIVTATVSSWVLEKAVGDDDDQEPATRGQVRQVARQITDVAARLGEAPPERRDGPSLGS</sequence>
<dbReference type="AlphaFoldDB" id="A0A7X0FMZ8"/>
<dbReference type="SUPFAM" id="SSF81324">
    <property type="entry name" value="Voltage-gated potassium channels"/>
    <property type="match status" value="1"/>
</dbReference>
<evidence type="ECO:0000256" key="2">
    <source>
        <dbReference type="ARBA" id="ARBA00022448"/>
    </source>
</evidence>
<dbReference type="PANTHER" id="PTHR11537">
    <property type="entry name" value="VOLTAGE-GATED POTASSIUM CHANNEL"/>
    <property type="match status" value="1"/>
</dbReference>
<accession>A0A7X0FMZ8</accession>
<feature type="domain" description="Potassium channel" evidence="9">
    <location>
        <begin position="132"/>
        <end position="198"/>
    </location>
</feature>
<comment type="subcellular location">
    <subcellularLocation>
        <location evidence="1">Membrane</location>
        <topology evidence="1">Multi-pass membrane protein</topology>
    </subcellularLocation>
</comment>
<keyword evidence="2" id="KW-0813">Transport</keyword>
<keyword evidence="4 8" id="KW-1133">Transmembrane helix</keyword>
<evidence type="ECO:0000256" key="5">
    <source>
        <dbReference type="ARBA" id="ARBA00023065"/>
    </source>
</evidence>
<organism evidence="10 11">
    <name type="scientific">Microbacterium thalassium</name>
    <dbReference type="NCBI Taxonomy" id="362649"/>
    <lineage>
        <taxon>Bacteria</taxon>
        <taxon>Bacillati</taxon>
        <taxon>Actinomycetota</taxon>
        <taxon>Actinomycetes</taxon>
        <taxon>Micrococcales</taxon>
        <taxon>Microbacteriaceae</taxon>
        <taxon>Microbacterium</taxon>
    </lineage>
</organism>
<name>A0A7X0FMZ8_9MICO</name>
<feature type="transmembrane region" description="Helical" evidence="8">
    <location>
        <begin position="144"/>
        <end position="163"/>
    </location>
</feature>
<dbReference type="InterPro" id="IPR027359">
    <property type="entry name" value="Volt_channel_dom_sf"/>
</dbReference>
<evidence type="ECO:0000256" key="4">
    <source>
        <dbReference type="ARBA" id="ARBA00022989"/>
    </source>
</evidence>
<feature type="transmembrane region" description="Helical" evidence="8">
    <location>
        <begin position="112"/>
        <end position="132"/>
    </location>
</feature>
<keyword evidence="6 8" id="KW-0472">Membrane</keyword>
<keyword evidence="5" id="KW-0406">Ion transport</keyword>
<evidence type="ECO:0000256" key="6">
    <source>
        <dbReference type="ARBA" id="ARBA00023136"/>
    </source>
</evidence>
<dbReference type="PANTHER" id="PTHR11537:SF254">
    <property type="entry name" value="POTASSIUM VOLTAGE-GATED CHANNEL PROTEIN SHAB"/>
    <property type="match status" value="1"/>
</dbReference>
<feature type="transmembrane region" description="Helical" evidence="8">
    <location>
        <begin position="175"/>
        <end position="199"/>
    </location>
</feature>
<keyword evidence="7 10" id="KW-0407">Ion channel</keyword>
<dbReference type="GO" id="GO:0008076">
    <property type="term" value="C:voltage-gated potassium channel complex"/>
    <property type="evidence" value="ECO:0007669"/>
    <property type="project" value="InterPro"/>
</dbReference>
<protein>
    <submittedName>
        <fullName evidence="10">Voltage-gated potassium channel</fullName>
    </submittedName>
</protein>
<gene>
    <name evidence="10" type="ORF">HD594_000754</name>
</gene>
<keyword evidence="11" id="KW-1185">Reference proteome</keyword>
<evidence type="ECO:0000256" key="1">
    <source>
        <dbReference type="ARBA" id="ARBA00004141"/>
    </source>
</evidence>
<dbReference type="GO" id="GO:0001508">
    <property type="term" value="P:action potential"/>
    <property type="evidence" value="ECO:0007669"/>
    <property type="project" value="TreeGrafter"/>
</dbReference>
<dbReference type="InterPro" id="IPR013099">
    <property type="entry name" value="K_chnl_dom"/>
</dbReference>
<dbReference type="EMBL" id="JACHML010000001">
    <property type="protein sequence ID" value="MBB6390441.1"/>
    <property type="molecule type" value="Genomic_DNA"/>
</dbReference>
<dbReference type="Proteomes" id="UP000537775">
    <property type="component" value="Unassembled WGS sequence"/>
</dbReference>
<reference evidence="10 11" key="1">
    <citation type="submission" date="2020-08" db="EMBL/GenBank/DDBJ databases">
        <title>Sequencing the genomes of 1000 actinobacteria strains.</title>
        <authorList>
            <person name="Klenk H.-P."/>
        </authorList>
    </citation>
    <scope>NUCLEOTIDE SEQUENCE [LARGE SCALE GENOMIC DNA]</scope>
    <source>
        <strain evidence="10 11">DSM 12511</strain>
    </source>
</reference>
<feature type="transmembrane region" description="Helical" evidence="8">
    <location>
        <begin position="12"/>
        <end position="30"/>
    </location>
</feature>
<proteinExistence type="predicted"/>
<feature type="transmembrane region" description="Helical" evidence="8">
    <location>
        <begin position="42"/>
        <end position="62"/>
    </location>
</feature>
<evidence type="ECO:0000256" key="3">
    <source>
        <dbReference type="ARBA" id="ARBA00022692"/>
    </source>
</evidence>
<evidence type="ECO:0000313" key="10">
    <source>
        <dbReference type="EMBL" id="MBB6390441.1"/>
    </source>
</evidence>